<feature type="region of interest" description="Disordered" evidence="1">
    <location>
        <begin position="1"/>
        <end position="84"/>
    </location>
</feature>
<dbReference type="AlphaFoldDB" id="A0A3M6TJW3"/>
<gene>
    <name evidence="2" type="ORF">pdam_00019850</name>
</gene>
<name>A0A3M6TJW3_POCDA</name>
<keyword evidence="3" id="KW-1185">Reference proteome</keyword>
<evidence type="ECO:0000313" key="2">
    <source>
        <dbReference type="EMBL" id="RMX41702.1"/>
    </source>
</evidence>
<feature type="non-terminal residue" evidence="2">
    <location>
        <position position="1"/>
    </location>
</feature>
<organism evidence="2 3">
    <name type="scientific">Pocillopora damicornis</name>
    <name type="common">Cauliflower coral</name>
    <name type="synonym">Millepora damicornis</name>
    <dbReference type="NCBI Taxonomy" id="46731"/>
    <lineage>
        <taxon>Eukaryota</taxon>
        <taxon>Metazoa</taxon>
        <taxon>Cnidaria</taxon>
        <taxon>Anthozoa</taxon>
        <taxon>Hexacorallia</taxon>
        <taxon>Scleractinia</taxon>
        <taxon>Astrocoeniina</taxon>
        <taxon>Pocilloporidae</taxon>
        <taxon>Pocillopora</taxon>
    </lineage>
</organism>
<evidence type="ECO:0000256" key="1">
    <source>
        <dbReference type="SAM" id="MobiDB-lite"/>
    </source>
</evidence>
<sequence>FWAPHHERKQAGKPVVLEMMTLKVKGKNEKGKKGRRKGEMQEERKGEGRGKKGRGNGEEEREGREGEWGRREGGELDGGKRKREGIREERTNRCFDYPPLVQPAVLVSQMSDTDFPFHHMERKEAESGGHRVPKHSQMSDPQQSRAAPRPANMRSPGIRQNNLKTKHIGFWGSSRLPVPLALMTATSSLGTLIIHQILYNNITRIIWLAIRRITDEITGVKGFNLSF</sequence>
<protein>
    <submittedName>
        <fullName evidence="2">Uncharacterized protein</fullName>
    </submittedName>
</protein>
<feature type="compositionally biased region" description="Basic and acidic residues" evidence="1">
    <location>
        <begin position="26"/>
        <end position="84"/>
    </location>
</feature>
<reference evidence="2 3" key="1">
    <citation type="journal article" date="2018" name="Sci. Rep.">
        <title>Comparative analysis of the Pocillopora damicornis genome highlights role of immune system in coral evolution.</title>
        <authorList>
            <person name="Cunning R."/>
            <person name="Bay R.A."/>
            <person name="Gillette P."/>
            <person name="Baker A.C."/>
            <person name="Traylor-Knowles N."/>
        </authorList>
    </citation>
    <scope>NUCLEOTIDE SEQUENCE [LARGE SCALE GENOMIC DNA]</scope>
    <source>
        <strain evidence="2">RSMAS</strain>
        <tissue evidence="2">Whole animal</tissue>
    </source>
</reference>
<feature type="compositionally biased region" description="Polar residues" evidence="1">
    <location>
        <begin position="136"/>
        <end position="145"/>
    </location>
</feature>
<comment type="caution">
    <text evidence="2">The sequence shown here is derived from an EMBL/GenBank/DDBJ whole genome shotgun (WGS) entry which is preliminary data.</text>
</comment>
<proteinExistence type="predicted"/>
<accession>A0A3M6TJW3</accession>
<dbReference type="EMBL" id="RCHS01003458">
    <property type="protein sequence ID" value="RMX41702.1"/>
    <property type="molecule type" value="Genomic_DNA"/>
</dbReference>
<dbReference type="Proteomes" id="UP000275408">
    <property type="component" value="Unassembled WGS sequence"/>
</dbReference>
<feature type="non-terminal residue" evidence="2">
    <location>
        <position position="227"/>
    </location>
</feature>
<evidence type="ECO:0000313" key="3">
    <source>
        <dbReference type="Proteomes" id="UP000275408"/>
    </source>
</evidence>
<feature type="region of interest" description="Disordered" evidence="1">
    <location>
        <begin position="123"/>
        <end position="159"/>
    </location>
</feature>